<protein>
    <submittedName>
        <fullName evidence="1">Uncharacterized protein</fullName>
    </submittedName>
</protein>
<proteinExistence type="predicted"/>
<name>A0A803JML0_XENTR</name>
<accession>A0A803JML0</accession>
<dbReference type="Ensembl" id="ENSXETT00000122088">
    <property type="protein sequence ID" value="ENSXETP00000109201"/>
    <property type="gene ID" value="ENSXETG00000043238"/>
</dbReference>
<organism evidence="1">
    <name type="scientific">Xenopus tropicalis</name>
    <name type="common">Western clawed frog</name>
    <name type="synonym">Silurana tropicalis</name>
    <dbReference type="NCBI Taxonomy" id="8364"/>
    <lineage>
        <taxon>Eukaryota</taxon>
        <taxon>Metazoa</taxon>
        <taxon>Chordata</taxon>
        <taxon>Craniata</taxon>
        <taxon>Vertebrata</taxon>
        <taxon>Euteleostomi</taxon>
        <taxon>Amphibia</taxon>
        <taxon>Batrachia</taxon>
        <taxon>Anura</taxon>
        <taxon>Pipoidea</taxon>
        <taxon>Pipidae</taxon>
        <taxon>Xenopodinae</taxon>
        <taxon>Xenopus</taxon>
        <taxon>Silurana</taxon>
    </lineage>
</organism>
<evidence type="ECO:0000313" key="1">
    <source>
        <dbReference type="Ensembl" id="ENSXETP00000109201"/>
    </source>
</evidence>
<reference evidence="1" key="2">
    <citation type="submission" date="2021-03" db="UniProtKB">
        <authorList>
            <consortium name="Ensembl"/>
        </authorList>
    </citation>
    <scope>IDENTIFICATION</scope>
</reference>
<reference evidence="1" key="1">
    <citation type="journal article" date="2010" name="Science">
        <title>The genome of the Western clawed frog Xenopus tropicalis.</title>
        <authorList>
            <person name="Hellsten U."/>
            <person name="Harland R.M."/>
            <person name="Gilchrist M.J."/>
            <person name="Hendrix D."/>
            <person name="Jurka J."/>
            <person name="Kapitonov V."/>
            <person name="Ovcharenko I."/>
            <person name="Putnam N.H."/>
            <person name="Shu S."/>
            <person name="Taher L."/>
            <person name="Blitz I.L."/>
            <person name="Blumberg B."/>
            <person name="Dichmann D.S."/>
            <person name="Dubchak I."/>
            <person name="Amaya E."/>
            <person name="Detter J.C."/>
            <person name="Fletcher R."/>
            <person name="Gerhard D.S."/>
            <person name="Goodstein D."/>
            <person name="Graves T."/>
            <person name="Grigoriev I.V."/>
            <person name="Grimwood J."/>
            <person name="Kawashima T."/>
            <person name="Lindquist E."/>
            <person name="Lucas S.M."/>
            <person name="Mead P.E."/>
            <person name="Mitros T."/>
            <person name="Ogino H."/>
            <person name="Ohta Y."/>
            <person name="Poliakov A.V."/>
            <person name="Pollet N."/>
            <person name="Robert J."/>
            <person name="Salamov A."/>
            <person name="Sater A.K."/>
            <person name="Schmutz J."/>
            <person name="Terry A."/>
            <person name="Vize P.D."/>
            <person name="Warren W.C."/>
            <person name="Wells D."/>
            <person name="Wills A."/>
            <person name="Wilson R.K."/>
            <person name="Zimmerman L.B."/>
            <person name="Zorn A.M."/>
            <person name="Grainger R."/>
            <person name="Grammer T."/>
            <person name="Khokha M.K."/>
            <person name="Richardson P.M."/>
            <person name="Rokhsar D.S."/>
        </authorList>
    </citation>
    <scope>NUCLEOTIDE SEQUENCE [LARGE SCALE GENOMIC DNA]</scope>
    <source>
        <strain evidence="1">Nigerian</strain>
    </source>
</reference>
<sequence>CDYLHVQIVNTYLEVLRIHMKLEGMGLTEVMESALHIDLIAMCTNLGISRHSSDIREVSKAAEVSLGPGVHNQQPKLSNGISHIDTFNFSLALVQPS</sequence>
<dbReference type="AlphaFoldDB" id="A0A803JML0"/>